<accession>A0A7S0EYH5</accession>
<keyword evidence="1" id="KW-0472">Membrane</keyword>
<protein>
    <submittedName>
        <fullName evidence="2">Uncharacterized protein</fullName>
    </submittedName>
</protein>
<feature type="transmembrane region" description="Helical" evidence="1">
    <location>
        <begin position="20"/>
        <end position="38"/>
    </location>
</feature>
<dbReference type="AlphaFoldDB" id="A0A7S0EYH5"/>
<reference evidence="2" key="1">
    <citation type="submission" date="2021-01" db="EMBL/GenBank/DDBJ databases">
        <authorList>
            <person name="Corre E."/>
            <person name="Pelletier E."/>
            <person name="Niang G."/>
            <person name="Scheremetjew M."/>
            <person name="Finn R."/>
            <person name="Kale V."/>
            <person name="Holt S."/>
            <person name="Cochrane G."/>
            <person name="Meng A."/>
            <person name="Brown T."/>
            <person name="Cohen L."/>
        </authorList>
    </citation>
    <scope>NUCLEOTIDE SEQUENCE</scope>
    <source>
        <strain evidence="2">CCMP325</strain>
    </source>
</reference>
<dbReference type="EMBL" id="HBEO01026963">
    <property type="protein sequence ID" value="CAD8498308.1"/>
    <property type="molecule type" value="Transcribed_RNA"/>
</dbReference>
<name>A0A7S0EYH5_9CRYP</name>
<gene>
    <name evidence="2" type="ORF">HPHI1048_LOCUS18160</name>
</gene>
<evidence type="ECO:0000313" key="2">
    <source>
        <dbReference type="EMBL" id="CAD8498308.1"/>
    </source>
</evidence>
<proteinExistence type="predicted"/>
<keyword evidence="1" id="KW-0812">Transmembrane</keyword>
<keyword evidence="1" id="KW-1133">Transmembrane helix</keyword>
<organism evidence="2">
    <name type="scientific">Hanusia phi</name>
    <dbReference type="NCBI Taxonomy" id="3032"/>
    <lineage>
        <taxon>Eukaryota</taxon>
        <taxon>Cryptophyceae</taxon>
        <taxon>Pyrenomonadales</taxon>
        <taxon>Geminigeraceae</taxon>
        <taxon>Hanusia</taxon>
    </lineage>
</organism>
<evidence type="ECO:0000256" key="1">
    <source>
        <dbReference type="SAM" id="Phobius"/>
    </source>
</evidence>
<sequence length="298" mass="32222">MVAVRATSFLGESMSNLRVVRIAVLLSCLAAAIVLVTLGGKDPVILENGIDEDMKTAVDKIMARPTEEDNSAKTIATHEARAVKGDLLMERDLIKHMKMVRSQLVNGEPMGTKDIESQIKFLKEDIDFLLLNPESAGYTKIPYDSRKRRLELAQRIKSLVDYLQYRLVTEHGCSIHAVLNDGKCMPDPLPNKLQGDWEQEMYGNSYRGYQPYYYAQGLANGAYPGGLAGGGGGGSTTKTVGTEIKANGRNSRNDFVIFGGPVSVKFPAPAPAYTTVVSGMPGGQPMGSLLQPGPGIGR</sequence>